<evidence type="ECO:0000313" key="11">
    <source>
        <dbReference type="EMBL" id="WYJ91106.1"/>
    </source>
</evidence>
<evidence type="ECO:0000313" key="6">
    <source>
        <dbReference type="EMBL" id="OTP14365.1"/>
    </source>
</evidence>
<dbReference type="EMBL" id="NGMM01000002">
    <property type="protein sequence ID" value="OTP17499.1"/>
    <property type="molecule type" value="Genomic_DNA"/>
</dbReference>
<dbReference type="InterPro" id="IPR012337">
    <property type="entry name" value="RNaseH-like_sf"/>
</dbReference>
<gene>
    <name evidence="7" type="ORF">A5888_001637</name>
    <name evidence="8" type="ORF">A5888_001786</name>
    <name evidence="9" type="ORF">A5888_002358</name>
    <name evidence="10" type="ORF">A5888_002372</name>
    <name evidence="6" type="ORF">A5888_002466</name>
    <name evidence="11" type="ORF">A5888_002874</name>
    <name evidence="12" type="ORF">A5888_003025</name>
</gene>
<evidence type="ECO:0000256" key="4">
    <source>
        <dbReference type="ARBA" id="ARBA00023172"/>
    </source>
</evidence>
<evidence type="ECO:0000256" key="1">
    <source>
        <dbReference type="ARBA" id="ARBA00010075"/>
    </source>
</evidence>
<reference evidence="9" key="2">
    <citation type="submission" date="2017-05" db="EMBL/GenBank/DDBJ databases">
        <authorList>
            <consortium name="The Broad Institute Genomics Platform"/>
            <consortium name="The Broad Institute Genomic Center for Infectious Diseases"/>
            <person name="Earl A."/>
            <person name="Manson A."/>
            <person name="Schwartman J."/>
            <person name="Gilmore M."/>
            <person name="Abouelleil A."/>
            <person name="Cao P."/>
            <person name="Chapman S."/>
            <person name="Cusick C."/>
            <person name="Shea T."/>
            <person name="Young S."/>
            <person name="Neafsey D."/>
            <person name="Nusbaum C."/>
            <person name="Birren B."/>
        </authorList>
    </citation>
    <scope>NUCLEOTIDE SEQUENCE</scope>
    <source>
        <strain evidence="9">9E7_DIV0242</strain>
    </source>
</reference>
<dbReference type="InterPro" id="IPR002559">
    <property type="entry name" value="Transposase_11"/>
</dbReference>
<evidence type="ECO:0000313" key="12">
    <source>
        <dbReference type="EMBL" id="WYJ91257.1"/>
    </source>
</evidence>
<dbReference type="EMBL" id="NGMM01000004">
    <property type="protein sequence ID" value="OTP14365.1"/>
    <property type="molecule type" value="Genomic_DNA"/>
</dbReference>
<dbReference type="SUPFAM" id="SSF53098">
    <property type="entry name" value="Ribonuclease H-like"/>
    <property type="match status" value="1"/>
</dbReference>
<reference evidence="7" key="1">
    <citation type="submission" date="2017-05" db="EMBL/GenBank/DDBJ databases">
        <title>The Genome Sequence of Enterococcus sp. 9E7_DIV0242.</title>
        <authorList>
            <consortium name="The Broad Institute Genomics Platform"/>
            <consortium name="The Broad Institute Genomic Center for Infectious Diseases"/>
            <person name="Earl A."/>
            <person name="Manson A."/>
            <person name="Schwartman J."/>
            <person name="Gilmore M."/>
            <person name="Abouelleil A."/>
            <person name="Cao P."/>
            <person name="Chapman S."/>
            <person name="Cusick C."/>
            <person name="Shea T."/>
            <person name="Young S."/>
            <person name="Neafsey D."/>
            <person name="Nusbaum C."/>
            <person name="Birren B."/>
        </authorList>
    </citation>
    <scope>NUCLEOTIDE SEQUENCE [LARGE SCALE GENOMIC DNA]</scope>
    <source>
        <strain evidence="7">9E7_DIV0242</strain>
    </source>
</reference>
<feature type="domain" description="Transposase IS4-like" evidence="5">
    <location>
        <begin position="113"/>
        <end position="349"/>
    </location>
</feature>
<dbReference type="GO" id="GO:0003677">
    <property type="term" value="F:DNA binding"/>
    <property type="evidence" value="ECO:0007669"/>
    <property type="project" value="UniProtKB-KW"/>
</dbReference>
<dbReference type="GO" id="GO:0006313">
    <property type="term" value="P:DNA transposition"/>
    <property type="evidence" value="ECO:0007669"/>
    <property type="project" value="InterPro"/>
</dbReference>
<sequence>MAAPYHKRFDLISNSLTSSHFHSIARFPDSPNSFTRTRKFPLNEVIYSFLFKRGLTATMEVYHYLKRKGSSVMTLSKQAFLSQRKKVNPEAFRFLNLQYLSHFYTQDTPKTWHNYLVFAIDGSRMEVPNSKENRLFFSQNGNRFGETSVRAQTSGLMDVFNAFLIDLQIDSLHVGEKNLAKKNLLSSESIPFQAPRLVLFDRGYPSLDLIHFIEKQKLSYLIRIPSTIYQKERAQLTSLDSSVFLSCTYSRLRTMKRVEPELAKDFEANKGIMTRMIQLPLENGQMNVFMTNLPATITREEILELYKKRWAIEKLWQTVKNKLKIEQVSGKSPVCVYQDFLAQSLVYNMVQDVMSHLNQKETKKKINENIAIGLWKDQLIDIVLEKDDKEKLLRFKKLEEDILRAVYLPRDLQRNKRKYKHHNKYKQNQKPSF</sequence>
<evidence type="ECO:0000313" key="8">
    <source>
        <dbReference type="EMBL" id="OTP17648.1"/>
    </source>
</evidence>
<evidence type="ECO:0000259" key="5">
    <source>
        <dbReference type="Pfam" id="PF01609"/>
    </source>
</evidence>
<keyword evidence="13" id="KW-1185">Reference proteome</keyword>
<keyword evidence="4" id="KW-0233">DNA recombination</keyword>
<keyword evidence="3" id="KW-0238">DNA-binding</keyword>
<evidence type="ECO:0000313" key="10">
    <source>
        <dbReference type="EMBL" id="WYJ90615.1"/>
    </source>
</evidence>
<dbReference type="InterPro" id="IPR047952">
    <property type="entry name" value="Transpos_IS4"/>
</dbReference>
<dbReference type="PANTHER" id="PTHR33258">
    <property type="entry name" value="TRANSPOSASE INSL FOR INSERTION SEQUENCE ELEMENT IS186A-RELATED"/>
    <property type="match status" value="1"/>
</dbReference>
<name>A0A242K8U9_9ENTE</name>
<organism evidence="7">
    <name type="scientific">Candidatus Enterococcus clewellii</name>
    <dbReference type="NCBI Taxonomy" id="1834193"/>
    <lineage>
        <taxon>Bacteria</taxon>
        <taxon>Bacillati</taxon>
        <taxon>Bacillota</taxon>
        <taxon>Bacilli</taxon>
        <taxon>Lactobacillales</taxon>
        <taxon>Enterococcaceae</taxon>
        <taxon>Enterococcus</taxon>
    </lineage>
</organism>
<dbReference type="NCBIfam" id="NF033592">
    <property type="entry name" value="transpos_IS4_1"/>
    <property type="match status" value="1"/>
</dbReference>
<keyword evidence="2" id="KW-0815">Transposition</keyword>
<dbReference type="RefSeq" id="WP_086348706.1">
    <property type="nucleotide sequence ID" value="NZ_CP147247.1"/>
</dbReference>
<reference evidence="9" key="3">
    <citation type="submission" date="2024-03" db="EMBL/GenBank/DDBJ databases">
        <title>The Genome Sequence of Enterococcus sp. DIV0242b.</title>
        <authorList>
            <consortium name="The Broad Institute Genomics Platform"/>
            <consortium name="The Broad Institute Microbial Omics Core"/>
            <consortium name="The Broad Institute Genomic Center for Infectious Diseases"/>
            <person name="Earl A."/>
            <person name="Manson A."/>
            <person name="Gilmore M."/>
            <person name="Schwartman J."/>
            <person name="Shea T."/>
            <person name="Abouelleil A."/>
            <person name="Cao P."/>
            <person name="Chapman S."/>
            <person name="Cusick C."/>
            <person name="Young S."/>
            <person name="Neafsey D."/>
            <person name="Nusbaum C."/>
            <person name="Birren B."/>
        </authorList>
    </citation>
    <scope>NUCLEOTIDE SEQUENCE</scope>
    <source>
        <strain evidence="9">9E7_DIV0242</strain>
    </source>
</reference>
<dbReference type="EMBL" id="CP147247">
    <property type="protein sequence ID" value="WYJ91257.1"/>
    <property type="molecule type" value="Genomic_DNA"/>
</dbReference>
<comment type="similarity">
    <text evidence="1">Belongs to the transposase 11 family.</text>
</comment>
<dbReference type="EMBL" id="CP147247">
    <property type="protein sequence ID" value="WYJ90615.1"/>
    <property type="molecule type" value="Genomic_DNA"/>
</dbReference>
<dbReference type="GO" id="GO:0004803">
    <property type="term" value="F:transposase activity"/>
    <property type="evidence" value="ECO:0007669"/>
    <property type="project" value="InterPro"/>
</dbReference>
<dbReference type="EMBL" id="CP147247">
    <property type="protein sequence ID" value="WYJ91106.1"/>
    <property type="molecule type" value="Genomic_DNA"/>
</dbReference>
<dbReference type="AlphaFoldDB" id="A0A242K8U9"/>
<evidence type="ECO:0000256" key="2">
    <source>
        <dbReference type="ARBA" id="ARBA00022578"/>
    </source>
</evidence>
<dbReference type="PANTHER" id="PTHR33258:SF1">
    <property type="entry name" value="TRANSPOSASE INSL FOR INSERTION SEQUENCE ELEMENT IS186A-RELATED"/>
    <property type="match status" value="1"/>
</dbReference>
<dbReference type="Proteomes" id="UP000195141">
    <property type="component" value="Chromosome"/>
</dbReference>
<dbReference type="Pfam" id="PF01609">
    <property type="entry name" value="DDE_Tnp_1"/>
    <property type="match status" value="1"/>
</dbReference>
<evidence type="ECO:0000313" key="9">
    <source>
        <dbReference type="EMBL" id="WYJ90601.1"/>
    </source>
</evidence>
<protein>
    <recommendedName>
        <fullName evidence="5">Transposase IS4-like domain-containing protein</fullName>
    </recommendedName>
</protein>
<proteinExistence type="inferred from homology"/>
<evidence type="ECO:0000256" key="3">
    <source>
        <dbReference type="ARBA" id="ARBA00023125"/>
    </source>
</evidence>
<dbReference type="EMBL" id="CP147247">
    <property type="protein sequence ID" value="WYJ90601.1"/>
    <property type="molecule type" value="Genomic_DNA"/>
</dbReference>
<accession>A0A242K8U9</accession>
<dbReference type="OrthoDB" id="368860at2"/>
<dbReference type="EMBL" id="NGMM01000002">
    <property type="protein sequence ID" value="OTP17648.1"/>
    <property type="molecule type" value="Genomic_DNA"/>
</dbReference>
<evidence type="ECO:0000313" key="7">
    <source>
        <dbReference type="EMBL" id="OTP17499.1"/>
    </source>
</evidence>
<evidence type="ECO:0000313" key="13">
    <source>
        <dbReference type="Proteomes" id="UP000195141"/>
    </source>
</evidence>